<dbReference type="Proteomes" id="UP000092321">
    <property type="component" value="Unassembled WGS sequence"/>
</dbReference>
<reference evidence="2" key="1">
    <citation type="journal article" date="2016" name="Proc. Natl. Acad. Sci. U.S.A.">
        <title>Comparative genomics of biotechnologically important yeasts.</title>
        <authorList>
            <person name="Riley R."/>
            <person name="Haridas S."/>
            <person name="Wolfe K.H."/>
            <person name="Lopes M.R."/>
            <person name="Hittinger C.T."/>
            <person name="Goeker M."/>
            <person name="Salamov A.A."/>
            <person name="Wisecaver J.H."/>
            <person name="Long T.M."/>
            <person name="Calvey C.H."/>
            <person name="Aerts A.L."/>
            <person name="Barry K.W."/>
            <person name="Choi C."/>
            <person name="Clum A."/>
            <person name="Coughlan A.Y."/>
            <person name="Deshpande S."/>
            <person name="Douglass A.P."/>
            <person name="Hanson S.J."/>
            <person name="Klenk H.-P."/>
            <person name="LaButti K.M."/>
            <person name="Lapidus A."/>
            <person name="Lindquist E.A."/>
            <person name="Lipzen A.M."/>
            <person name="Meier-Kolthoff J.P."/>
            <person name="Ohm R.A."/>
            <person name="Otillar R.P."/>
            <person name="Pangilinan J.L."/>
            <person name="Peng Y."/>
            <person name="Rokas A."/>
            <person name="Rosa C.A."/>
            <person name="Scheuner C."/>
            <person name="Sibirny A.A."/>
            <person name="Slot J.C."/>
            <person name="Stielow J.B."/>
            <person name="Sun H."/>
            <person name="Kurtzman C.P."/>
            <person name="Blackwell M."/>
            <person name="Grigoriev I.V."/>
            <person name="Jeffries T.W."/>
        </authorList>
    </citation>
    <scope>NUCLEOTIDE SEQUENCE [LARGE SCALE GENOMIC DNA]</scope>
    <source>
        <strain evidence="2">NRRL Y-1626</strain>
    </source>
</reference>
<accession>A0A1B7T1N2</accession>
<feature type="non-terminal residue" evidence="1">
    <location>
        <position position="1"/>
    </location>
</feature>
<evidence type="ECO:0000313" key="1">
    <source>
        <dbReference type="EMBL" id="OBA22642.1"/>
    </source>
</evidence>
<evidence type="ECO:0000313" key="2">
    <source>
        <dbReference type="Proteomes" id="UP000092321"/>
    </source>
</evidence>
<dbReference type="AlphaFoldDB" id="A0A1B7T1N2"/>
<organism evidence="1 2">
    <name type="scientific">Hanseniaspora valbyensis NRRL Y-1626</name>
    <dbReference type="NCBI Taxonomy" id="766949"/>
    <lineage>
        <taxon>Eukaryota</taxon>
        <taxon>Fungi</taxon>
        <taxon>Dikarya</taxon>
        <taxon>Ascomycota</taxon>
        <taxon>Saccharomycotina</taxon>
        <taxon>Saccharomycetes</taxon>
        <taxon>Saccharomycodales</taxon>
        <taxon>Saccharomycodaceae</taxon>
        <taxon>Hanseniaspora</taxon>
    </lineage>
</organism>
<gene>
    <name evidence="1" type="ORF">HANVADRAFT_4620</name>
</gene>
<comment type="caution">
    <text evidence="1">The sequence shown here is derived from an EMBL/GenBank/DDBJ whole genome shotgun (WGS) entry which is preliminary data.</text>
</comment>
<proteinExistence type="predicted"/>
<keyword evidence="2" id="KW-1185">Reference proteome</keyword>
<name>A0A1B7T1N2_9ASCO</name>
<dbReference type="EMBL" id="LXPE01000575">
    <property type="protein sequence ID" value="OBA22642.1"/>
    <property type="molecule type" value="Genomic_DNA"/>
</dbReference>
<sequence length="108" mass="12570">ESEYIFHRDVSESYDDHKSIRFKLNLCFATHNGFNKIAFSSSLTLNNKECLNKNYLLSSDTLEMESLASFDLTLKTSYIDHPIVFNPKLIQEETNDKKLIKSIDELIF</sequence>
<protein>
    <submittedName>
        <fullName evidence="1">Uncharacterized protein</fullName>
    </submittedName>
</protein>